<dbReference type="Pfam" id="PF02517">
    <property type="entry name" value="Rce1-like"/>
    <property type="match status" value="1"/>
</dbReference>
<dbReference type="Gene3D" id="3.40.50.1820">
    <property type="entry name" value="alpha/beta hydrolase"/>
    <property type="match status" value="1"/>
</dbReference>
<evidence type="ECO:0000313" key="6">
    <source>
        <dbReference type="EMBL" id="KAG1358855.1"/>
    </source>
</evidence>
<evidence type="ECO:0000259" key="4">
    <source>
        <dbReference type="Pfam" id="PF02517"/>
    </source>
</evidence>
<dbReference type="InterPro" id="IPR056652">
    <property type="entry name" value="DUF7750"/>
</dbReference>
<gene>
    <name evidence="6" type="ORF">COCNU_08G003010</name>
</gene>
<feature type="transmembrane region" description="Helical" evidence="3">
    <location>
        <begin position="1661"/>
        <end position="1681"/>
    </location>
</feature>
<feature type="domain" description="CAAX prenyl protease 2/Lysostaphin resistance protein A-like" evidence="4">
    <location>
        <begin position="1549"/>
        <end position="1631"/>
    </location>
</feature>
<feature type="compositionally biased region" description="Basic and acidic residues" evidence="2">
    <location>
        <begin position="812"/>
        <end position="824"/>
    </location>
</feature>
<dbReference type="InterPro" id="IPR029058">
    <property type="entry name" value="AB_hydrolase_fold"/>
</dbReference>
<feature type="region of interest" description="Disordered" evidence="2">
    <location>
        <begin position="743"/>
        <end position="853"/>
    </location>
</feature>
<dbReference type="EMBL" id="CM017879">
    <property type="protein sequence ID" value="KAG1358855.1"/>
    <property type="molecule type" value="Genomic_DNA"/>
</dbReference>
<keyword evidence="3" id="KW-1133">Transmembrane helix</keyword>
<feature type="region of interest" description="Disordered" evidence="2">
    <location>
        <begin position="1082"/>
        <end position="1104"/>
    </location>
</feature>
<feature type="transmembrane region" description="Helical" evidence="3">
    <location>
        <begin position="1582"/>
        <end position="1614"/>
    </location>
</feature>
<dbReference type="InterPro" id="IPR050960">
    <property type="entry name" value="AB_hydrolase_4_sf"/>
</dbReference>
<reference evidence="6" key="1">
    <citation type="journal article" date="2017" name="Gigascience">
        <title>The genome draft of coconut (Cocos nucifera).</title>
        <authorList>
            <person name="Xiao Y."/>
            <person name="Xu P."/>
            <person name="Fan H."/>
            <person name="Baudouin L."/>
            <person name="Xia W."/>
            <person name="Bocs S."/>
            <person name="Xu J."/>
            <person name="Li Q."/>
            <person name="Guo A."/>
            <person name="Zhou L."/>
            <person name="Li J."/>
            <person name="Wu Y."/>
            <person name="Ma Z."/>
            <person name="Armero A."/>
            <person name="Issali A.E."/>
            <person name="Liu N."/>
            <person name="Peng M."/>
            <person name="Yang Y."/>
        </authorList>
    </citation>
    <scope>NUCLEOTIDE SEQUENCE</scope>
    <source>
        <tissue evidence="6">Spear leaf of Hainan Tall coconut</tissue>
    </source>
</reference>
<evidence type="ECO:0000259" key="5">
    <source>
        <dbReference type="Pfam" id="PF24930"/>
    </source>
</evidence>
<comment type="similarity">
    <text evidence="1">Belongs to the AB hydrolase superfamily. AB hydrolase 4 family.</text>
</comment>
<feature type="compositionally biased region" description="Polar residues" evidence="2">
    <location>
        <begin position="784"/>
        <end position="809"/>
    </location>
</feature>
<feature type="compositionally biased region" description="Low complexity" evidence="2">
    <location>
        <begin position="844"/>
        <end position="853"/>
    </location>
</feature>
<dbReference type="PANTHER" id="PTHR10794">
    <property type="entry name" value="ABHYDROLASE DOMAIN-CONTAINING PROTEIN"/>
    <property type="match status" value="1"/>
</dbReference>
<feature type="compositionally biased region" description="Basic and acidic residues" evidence="2">
    <location>
        <begin position="935"/>
        <end position="947"/>
    </location>
</feature>
<feature type="transmembrane region" description="Helical" evidence="3">
    <location>
        <begin position="1414"/>
        <end position="1435"/>
    </location>
</feature>
<comment type="caution">
    <text evidence="6">The sequence shown here is derived from an EMBL/GenBank/DDBJ whole genome shotgun (WGS) entry which is preliminary data.</text>
</comment>
<organism evidence="6 7">
    <name type="scientific">Cocos nucifera</name>
    <name type="common">Coconut palm</name>
    <dbReference type="NCBI Taxonomy" id="13894"/>
    <lineage>
        <taxon>Eukaryota</taxon>
        <taxon>Viridiplantae</taxon>
        <taxon>Streptophyta</taxon>
        <taxon>Embryophyta</taxon>
        <taxon>Tracheophyta</taxon>
        <taxon>Spermatophyta</taxon>
        <taxon>Magnoliopsida</taxon>
        <taxon>Liliopsida</taxon>
        <taxon>Arecaceae</taxon>
        <taxon>Arecoideae</taxon>
        <taxon>Cocoseae</taxon>
        <taxon>Attaleinae</taxon>
        <taxon>Cocos</taxon>
    </lineage>
</organism>
<dbReference type="GO" id="GO:0080120">
    <property type="term" value="P:CAAX-box protein maturation"/>
    <property type="evidence" value="ECO:0007669"/>
    <property type="project" value="UniProtKB-ARBA"/>
</dbReference>
<feature type="transmembrane region" description="Helical" evidence="3">
    <location>
        <begin position="1447"/>
        <end position="1468"/>
    </location>
</feature>
<dbReference type="GO" id="GO:0047372">
    <property type="term" value="F:monoacylglycerol lipase activity"/>
    <property type="evidence" value="ECO:0007669"/>
    <property type="project" value="TreeGrafter"/>
</dbReference>
<feature type="compositionally biased region" description="Basic and acidic residues" evidence="2">
    <location>
        <begin position="903"/>
        <end position="926"/>
    </location>
</feature>
<protein>
    <submittedName>
        <fullName evidence="6">Embryogenesis-associated protein EMB8</fullName>
    </submittedName>
</protein>
<feature type="transmembrane region" description="Helical" evidence="3">
    <location>
        <begin position="1626"/>
        <end position="1649"/>
    </location>
</feature>
<dbReference type="Pfam" id="PF24930">
    <property type="entry name" value="DUF7750"/>
    <property type="match status" value="1"/>
</dbReference>
<keyword evidence="3" id="KW-0472">Membrane</keyword>
<feature type="region of interest" description="Disordered" evidence="2">
    <location>
        <begin position="668"/>
        <end position="728"/>
    </location>
</feature>
<name>A0A8K0IHW3_COCNU</name>
<evidence type="ECO:0000313" key="7">
    <source>
        <dbReference type="Proteomes" id="UP000797356"/>
    </source>
</evidence>
<feature type="region of interest" description="Disordered" evidence="2">
    <location>
        <begin position="892"/>
        <end position="958"/>
    </location>
</feature>
<dbReference type="GO" id="GO:0004175">
    <property type="term" value="F:endopeptidase activity"/>
    <property type="evidence" value="ECO:0007669"/>
    <property type="project" value="UniProtKB-ARBA"/>
</dbReference>
<keyword evidence="7" id="KW-1185">Reference proteome</keyword>
<dbReference type="InterPro" id="IPR003675">
    <property type="entry name" value="Rce1/LyrA-like_dom"/>
</dbReference>
<dbReference type="PANTHER" id="PTHR10794:SF92">
    <property type="entry name" value="EMBRYOGENESIS-ASSOCIATED PROTEIN EMB8"/>
    <property type="match status" value="1"/>
</dbReference>
<feature type="compositionally biased region" description="Low complexity" evidence="2">
    <location>
        <begin position="696"/>
        <end position="706"/>
    </location>
</feature>
<sequence>MILRSISTPVDFRYPFLPVKNPPVLRRSARLRRRRPTLRVHSVLEDLFQNLVAAFPSPISLDLLAPVLGFASGAALYLASRNRRGGGGGVPDAVVGDWILFTSPTPFNRCVLLRCPSVSFDDGGELLEGVNDRLVTEERHYVNLSRGRIPAARLGTDGKTEEDELSYQRVCIGSEDGGVISLDWPDNLDVAREHGLDTTMVIVPGVTEGSMDRNVRIFVIDALKHGYFPIVMNPRGCAGSPLTTARLFTAADSDDICTAIRFINRLRPWTTLMGVGWGYGANMLTKYLAEVEETTPLTAAVCIDNPFDLAEATRSFPHHIALDQKLTSGLMDILRANKELFQGKAKGFDVGKALSATSIRDFDKAVSMISYGCHAIEDFYSKISTRQSVSSLKIPVLFIQTDDGTVPLFSVPRSSIAENPFTSLLLCSCLPSTIVTTERSTILWCQNLAIEWLSAVELALLKGRHPLLKDVDITINPSKGLAFVDGITSKRSISDRSSFHESYDPSRLFLGRKSANGGAVQDKVNSHSKSRNELHGIQKNDDAGIDMHKNVEASQPNGAVNASLDVQGDGFMDSDNSQVLQTAAAVMNMLDVTMPGMLGDEQKQMVLTAMEQGETLMKALEGAVPEDVRGKLTSAVTEILQTQSTNLNIDGLKRIGWLPNLTSELKSRIQGKRGTGSEERAEDDSPCLNSLNDNTQESSESSQEKSAPASGHAETGAEVAGKSNQPNQFEKRIARIDEAIGEQQKVNQSPEIAEKHPAYDQVAASDANDVHNNEAKKVDPAVDQNKQISSTNTEEAWSDGSSASEQQVTEKAGNEIAKKEEKVTQDMVDQNIQSSSTKSEESSSQHPSSKSSSINITQALEALTGFDDSTQMAVNSVFGVIENMIDQLEKTSNQSNDDEIDKMEDQKSQVDDEVNKMEDQESRIASHDFPPINETKCDSIEDGDNRPGEVSNSSQPCNQLENNLHELAAETHEGLEDKQCEDKLFASSGENSISQSQERNSGGNYIDGKNLNMVGCVQKFPLNVVMKSYWGPPYATYLHRYLSAQSPIMKSSDLNSTTDLFLDPEEGRWKMLDQAGNANNTVGESGENQSINGSSHIIHSPSEQGDMEKVVEPSYIILDTEFSRFEKQQSEEFNEIDDSIKQAYAKREELISLIKNALLEALKVEVARRLGMPDLKKMEGSLVYDMEQVSDAVSQAVVSDHVLNLNSFLESDDTSLVQFSAVEGEHIIKAIYSAVQDASHLRKVLPVGVIVGSSLASLRKHFQVASLHDDVQSKTNHQSGNVGPKFFDQERHIRSGDQHAVTDSSLNSENETHEVDNSNNNGIMVGAVTAALGASALLAQHEQNKSHKYDEAMENLSALSNEKGFPHVEHAKLEEAMREKNQDNLVTSLAEKAMSVAGPVVPTKSDGEVDQERILGFAFMVLVLWSPVVIPLFPTLIQSWTTKTSNGIAECVCIIGLYVSITILVVLWGKRIRRYDNPLKQYGLDLASAPRVHDFLKGLLGGMMIVLCIHSMNGLLGYARVSWSLGLPSISAGPVVLLKAYGRMLAHAVRGIVTATGIALVEELLFRSWLQEEIAVDLGYEHAIVISGVAFSMIHGSLPSVPGLLLLSLALFGIKQRVHGGLYVPIGLRAGIMATNFTLQSGGFIKYWPSTPSWLASVHPMHPFDGAVGLAVCVILAILFFPEQPLKKEITGVVSE</sequence>
<feature type="compositionally biased region" description="Polar residues" evidence="2">
    <location>
        <begin position="1082"/>
        <end position="1103"/>
    </location>
</feature>
<proteinExistence type="inferred from homology"/>
<keyword evidence="3" id="KW-0812">Transmembrane</keyword>
<evidence type="ECO:0000256" key="1">
    <source>
        <dbReference type="ARBA" id="ARBA00010884"/>
    </source>
</evidence>
<feature type="transmembrane region" description="Helical" evidence="3">
    <location>
        <begin position="1498"/>
        <end position="1516"/>
    </location>
</feature>
<feature type="transmembrane region" description="Helical" evidence="3">
    <location>
        <begin position="1322"/>
        <end position="1339"/>
    </location>
</feature>
<dbReference type="GO" id="GO:0034338">
    <property type="term" value="F:short-chain carboxylesterase activity"/>
    <property type="evidence" value="ECO:0007669"/>
    <property type="project" value="TreeGrafter"/>
</dbReference>
<dbReference type="Proteomes" id="UP000797356">
    <property type="component" value="Chromosome 8"/>
</dbReference>
<dbReference type="OrthoDB" id="5954035at2759"/>
<evidence type="ECO:0000256" key="3">
    <source>
        <dbReference type="SAM" id="Phobius"/>
    </source>
</evidence>
<accession>A0A8K0IHW3</accession>
<dbReference type="SUPFAM" id="SSF53474">
    <property type="entry name" value="alpha/beta-Hydrolases"/>
    <property type="match status" value="1"/>
</dbReference>
<feature type="compositionally biased region" description="Basic and acidic residues" evidence="2">
    <location>
        <begin position="768"/>
        <end position="780"/>
    </location>
</feature>
<feature type="domain" description="DUF7750" evidence="5">
    <location>
        <begin position="577"/>
        <end position="641"/>
    </location>
</feature>
<reference evidence="6" key="2">
    <citation type="submission" date="2019-07" db="EMBL/GenBank/DDBJ databases">
        <authorList>
            <person name="Yang Y."/>
            <person name="Bocs S."/>
            <person name="Baudouin L."/>
        </authorList>
    </citation>
    <scope>NUCLEOTIDE SEQUENCE</scope>
    <source>
        <tissue evidence="6">Spear leaf of Hainan Tall coconut</tissue>
    </source>
</reference>
<evidence type="ECO:0000256" key="2">
    <source>
        <dbReference type="SAM" id="MobiDB-lite"/>
    </source>
</evidence>
<feature type="region of interest" description="Disordered" evidence="2">
    <location>
        <begin position="1296"/>
        <end position="1321"/>
    </location>
</feature>